<dbReference type="Proteomes" id="UP001054252">
    <property type="component" value="Unassembled WGS sequence"/>
</dbReference>
<comment type="similarity">
    <text evidence="1">Belongs to the eukaryotic mitochondrial porin (TC 1.B.8.1) family.</text>
</comment>
<protein>
    <submittedName>
        <fullName evidence="2">Uncharacterized protein</fullName>
    </submittedName>
</protein>
<gene>
    <name evidence="2" type="ORF">SLEP1_g30036</name>
</gene>
<keyword evidence="3" id="KW-1185">Reference proteome</keyword>
<organism evidence="2 3">
    <name type="scientific">Rubroshorea leprosula</name>
    <dbReference type="NCBI Taxonomy" id="152421"/>
    <lineage>
        <taxon>Eukaryota</taxon>
        <taxon>Viridiplantae</taxon>
        <taxon>Streptophyta</taxon>
        <taxon>Embryophyta</taxon>
        <taxon>Tracheophyta</taxon>
        <taxon>Spermatophyta</taxon>
        <taxon>Magnoliopsida</taxon>
        <taxon>eudicotyledons</taxon>
        <taxon>Gunneridae</taxon>
        <taxon>Pentapetalae</taxon>
        <taxon>rosids</taxon>
        <taxon>malvids</taxon>
        <taxon>Malvales</taxon>
        <taxon>Dipterocarpaceae</taxon>
        <taxon>Rubroshorea</taxon>
    </lineage>
</organism>
<name>A0AAV5K5L3_9ROSI</name>
<evidence type="ECO:0000256" key="1">
    <source>
        <dbReference type="ARBA" id="ARBA00009624"/>
    </source>
</evidence>
<dbReference type="InterPro" id="IPR027246">
    <property type="entry name" value="Porin_Euk/Tom40"/>
</dbReference>
<dbReference type="AlphaFoldDB" id="A0AAV5K5L3"/>
<dbReference type="PANTHER" id="PTHR11743">
    <property type="entry name" value="VOLTAGE-DEPENDENT ANION-SELECTIVE CHANNEL"/>
    <property type="match status" value="1"/>
</dbReference>
<sequence length="114" mass="13008">MILTQRLSFCKIFRADFCDHPRASYMQYFDQSRKTAAVVEIGRKFSESKNTFTVGVSRIVDDVKVKAKLDNEGKLGTLLQYKFKPKSYLRICGEFDTIAPPRIGLAVVLKLPQD</sequence>
<dbReference type="Pfam" id="PF01459">
    <property type="entry name" value="Porin_3"/>
    <property type="match status" value="1"/>
</dbReference>
<reference evidence="2 3" key="1">
    <citation type="journal article" date="2021" name="Commun. Biol.">
        <title>The genome of Shorea leprosula (Dipterocarpaceae) highlights the ecological relevance of drought in aseasonal tropical rainforests.</title>
        <authorList>
            <person name="Ng K.K.S."/>
            <person name="Kobayashi M.J."/>
            <person name="Fawcett J.A."/>
            <person name="Hatakeyama M."/>
            <person name="Paape T."/>
            <person name="Ng C.H."/>
            <person name="Ang C.C."/>
            <person name="Tnah L.H."/>
            <person name="Lee C.T."/>
            <person name="Nishiyama T."/>
            <person name="Sese J."/>
            <person name="O'Brien M.J."/>
            <person name="Copetti D."/>
            <person name="Mohd Noor M.I."/>
            <person name="Ong R.C."/>
            <person name="Putra M."/>
            <person name="Sireger I.Z."/>
            <person name="Indrioko S."/>
            <person name="Kosugi Y."/>
            <person name="Izuno A."/>
            <person name="Isagi Y."/>
            <person name="Lee S.L."/>
            <person name="Shimizu K.K."/>
        </authorList>
    </citation>
    <scope>NUCLEOTIDE SEQUENCE [LARGE SCALE GENOMIC DNA]</scope>
    <source>
        <strain evidence="2">214</strain>
    </source>
</reference>
<dbReference type="GO" id="GO:0008308">
    <property type="term" value="F:voltage-gated monoatomic anion channel activity"/>
    <property type="evidence" value="ECO:0007669"/>
    <property type="project" value="InterPro"/>
</dbReference>
<dbReference type="InterPro" id="IPR023614">
    <property type="entry name" value="Porin_dom_sf"/>
</dbReference>
<evidence type="ECO:0000313" key="2">
    <source>
        <dbReference type="EMBL" id="GKV19820.1"/>
    </source>
</evidence>
<comment type="caution">
    <text evidence="2">The sequence shown here is derived from an EMBL/GenBank/DDBJ whole genome shotgun (WGS) entry which is preliminary data.</text>
</comment>
<dbReference type="Gene3D" id="2.40.160.10">
    <property type="entry name" value="Porin"/>
    <property type="match status" value="1"/>
</dbReference>
<accession>A0AAV5K5L3</accession>
<evidence type="ECO:0000313" key="3">
    <source>
        <dbReference type="Proteomes" id="UP001054252"/>
    </source>
</evidence>
<dbReference type="PANTHER" id="PTHR11743:SF23">
    <property type="entry name" value="MITOCHONDRIAL OUTER MEMBRANE PROTEIN PORIN 5-RELATED"/>
    <property type="match status" value="1"/>
</dbReference>
<dbReference type="GO" id="GO:0005741">
    <property type="term" value="C:mitochondrial outer membrane"/>
    <property type="evidence" value="ECO:0007669"/>
    <property type="project" value="InterPro"/>
</dbReference>
<dbReference type="EMBL" id="BPVZ01000053">
    <property type="protein sequence ID" value="GKV19820.1"/>
    <property type="molecule type" value="Genomic_DNA"/>
</dbReference>
<dbReference type="InterPro" id="IPR001925">
    <property type="entry name" value="Porin_Euk"/>
</dbReference>
<proteinExistence type="inferred from homology"/>